<feature type="region of interest" description="Disordered" evidence="5">
    <location>
        <begin position="476"/>
        <end position="495"/>
    </location>
</feature>
<dbReference type="OrthoDB" id="2924818at2759"/>
<dbReference type="EMBL" id="CP009389">
    <property type="protein sequence ID" value="AIN97963.1"/>
    <property type="molecule type" value="Genomic_DNA"/>
</dbReference>
<dbReference type="InterPro" id="IPR013024">
    <property type="entry name" value="GGCT-like"/>
</dbReference>
<feature type="compositionally biased region" description="Polar residues" evidence="5">
    <location>
        <begin position="267"/>
        <end position="286"/>
    </location>
</feature>
<keyword evidence="2" id="KW-0456">Lyase</keyword>
<evidence type="ECO:0000256" key="1">
    <source>
        <dbReference type="ARBA" id="ARBA00012346"/>
    </source>
</evidence>
<reference evidence="6 7" key="1">
    <citation type="journal article" date="2015" name="Sci. Rep.">
        <title>The genome of Leishmania panamensis: insights into genomics of the L. (Viannia) subgenus.</title>
        <authorList>
            <person name="Llanes A."/>
            <person name="Restrepo C.M."/>
            <person name="Vecchio G.D."/>
            <person name="Anguizola F.J."/>
            <person name="Lleonart R."/>
        </authorList>
    </citation>
    <scope>NUCLEOTIDE SEQUENCE [LARGE SCALE GENOMIC DNA]</scope>
    <source>
        <strain evidence="6 7">MHOM/PA/94/PSC-1</strain>
    </source>
</reference>
<dbReference type="Pfam" id="PF13772">
    <property type="entry name" value="AIG2_2"/>
    <property type="match status" value="1"/>
</dbReference>
<dbReference type="Proteomes" id="UP000063063">
    <property type="component" value="Chromosome 20"/>
</dbReference>
<dbReference type="PANTHER" id="PTHR12935">
    <property type="entry name" value="GAMMA-GLUTAMYLCYCLOTRANSFERASE"/>
    <property type="match status" value="1"/>
</dbReference>
<gene>
    <name evidence="6" type="ORF">LPMP_204690</name>
</gene>
<feature type="binding site" evidence="4">
    <location>
        <begin position="318"/>
        <end position="323"/>
    </location>
    <ligand>
        <name>substrate</name>
    </ligand>
</feature>
<dbReference type="RefSeq" id="XP_010698670.1">
    <property type="nucleotide sequence ID" value="XM_010700368.1"/>
</dbReference>
<feature type="compositionally biased region" description="Basic and acidic residues" evidence="5">
    <location>
        <begin position="485"/>
        <end position="495"/>
    </location>
</feature>
<protein>
    <recommendedName>
        <fullName evidence="1">gamma-glutamylcyclotransferase</fullName>
        <ecNumber evidence="1">4.3.2.9</ecNumber>
    </recommendedName>
</protein>
<sequence>MGPTMDSNKPSSFHYFAYGTYVDAAEMKKCLSAVSGSTTPVIHSAHPALLPGYRLLCDAVSAEGPRLGRVNIAPLNLVAREPSTTRHSPSPCRSETPPEHKAAFRDGVRGVLYELPSNMRETLLQAVAREGSFNVYAMLMCYKMSDVHRGAWAPDSQMCESLVIAALDVPLLERKLFVEPLMKLCWHPLPKPQGVPAQPGLVAALAPSSAGSRRGAEAVETSRWPGYHWCNCINSARVSPSQAYVQLLEKAYREYLHVNMAADQADSSLTGDTSRCSRPGSASSDGGETDSYATAMHLMVYKQARNVNTEPQEAKTWYLAYGSNMSWEQVCVRIGPPYQRRAAKLLDYVLVANKVPIGYPNGDNFGYYNVEPVVLREKKAAQGLVKHRSTMPPYVCGAAYEISQAQLEMMDAYEKGYYCELHLCTDLHDVTAAPLECWTYIAQETSEELLPSLEYLSRVLEGDDILPLEYMEGIRATPTNSQRSPRQDKRLRKEL</sequence>
<evidence type="ECO:0000256" key="4">
    <source>
        <dbReference type="PIRSR" id="PIRSR617939-2"/>
    </source>
</evidence>
<dbReference type="GO" id="GO:0003839">
    <property type="term" value="F:gamma-glutamylcyclotransferase activity"/>
    <property type="evidence" value="ECO:0007669"/>
    <property type="project" value="UniProtKB-EC"/>
</dbReference>
<evidence type="ECO:0000313" key="7">
    <source>
        <dbReference type="Proteomes" id="UP000063063"/>
    </source>
</evidence>
<dbReference type="InterPro" id="IPR036568">
    <property type="entry name" value="GGCT-like_sf"/>
</dbReference>
<dbReference type="eggNOG" id="ENOG502SKUV">
    <property type="taxonomic scope" value="Eukaryota"/>
</dbReference>
<accession>A0A088RPS0</accession>
<dbReference type="VEuPathDB" id="TriTrypDB:LPAL13_200053600"/>
<dbReference type="InterPro" id="IPR017939">
    <property type="entry name" value="G-Glutamylcylcotransferase"/>
</dbReference>
<dbReference type="VEuPathDB" id="TriTrypDB:LPMP_204690"/>
<dbReference type="Gene3D" id="3.10.490.10">
    <property type="entry name" value="Gamma-glutamyl cyclotransferase-like"/>
    <property type="match status" value="2"/>
</dbReference>
<dbReference type="GeneID" id="22574681"/>
<evidence type="ECO:0000313" key="6">
    <source>
        <dbReference type="EMBL" id="AIN97963.1"/>
    </source>
</evidence>
<feature type="active site" description="Proton acceptor" evidence="3">
    <location>
        <position position="414"/>
    </location>
</feature>
<dbReference type="CDD" id="cd06661">
    <property type="entry name" value="GGCT_like"/>
    <property type="match status" value="1"/>
</dbReference>
<feature type="binding site" evidence="4">
    <location>
        <position position="455"/>
    </location>
    <ligand>
        <name>substrate</name>
    </ligand>
</feature>
<dbReference type="AlphaFoldDB" id="A0A088RPS0"/>
<feature type="region of interest" description="Disordered" evidence="5">
    <location>
        <begin position="267"/>
        <end position="288"/>
    </location>
</feature>
<organism evidence="6 7">
    <name type="scientific">Leishmania panamensis</name>
    <dbReference type="NCBI Taxonomy" id="5679"/>
    <lineage>
        <taxon>Eukaryota</taxon>
        <taxon>Discoba</taxon>
        <taxon>Euglenozoa</taxon>
        <taxon>Kinetoplastea</taxon>
        <taxon>Metakinetoplastina</taxon>
        <taxon>Trypanosomatida</taxon>
        <taxon>Trypanosomatidae</taxon>
        <taxon>Leishmaniinae</taxon>
        <taxon>Leishmania</taxon>
        <taxon>Leishmania guyanensis species complex</taxon>
    </lineage>
</organism>
<proteinExistence type="predicted"/>
<dbReference type="EC" id="4.3.2.9" evidence="1"/>
<dbReference type="PANTHER" id="PTHR12935:SF0">
    <property type="entry name" value="GAMMA-GLUTAMYLCYCLOTRANSFERASE"/>
    <property type="match status" value="1"/>
</dbReference>
<name>A0A088RPS0_LEIPA</name>
<evidence type="ECO:0000256" key="2">
    <source>
        <dbReference type="ARBA" id="ARBA00023239"/>
    </source>
</evidence>
<keyword evidence="7" id="KW-1185">Reference proteome</keyword>
<evidence type="ECO:0000256" key="3">
    <source>
        <dbReference type="PIRSR" id="PIRSR617939-1"/>
    </source>
</evidence>
<evidence type="ECO:0000256" key="5">
    <source>
        <dbReference type="SAM" id="MobiDB-lite"/>
    </source>
</evidence>
<dbReference type="SUPFAM" id="SSF110857">
    <property type="entry name" value="Gamma-glutamyl cyclotransferase-like"/>
    <property type="match status" value="1"/>
</dbReference>
<dbReference type="KEGG" id="lpan:LPMP_204690"/>